<dbReference type="EMBL" id="JABBPK010000001">
    <property type="protein sequence ID" value="NMO77405.1"/>
    <property type="molecule type" value="Genomic_DNA"/>
</dbReference>
<name>A0A7Y0PM52_9BACI</name>
<dbReference type="Proteomes" id="UP000588491">
    <property type="component" value="Unassembled WGS sequence"/>
</dbReference>
<organism evidence="2 3">
    <name type="scientific">Niallia alba</name>
    <dbReference type="NCBI Taxonomy" id="2729105"/>
    <lineage>
        <taxon>Bacteria</taxon>
        <taxon>Bacillati</taxon>
        <taxon>Bacillota</taxon>
        <taxon>Bacilli</taxon>
        <taxon>Bacillales</taxon>
        <taxon>Bacillaceae</taxon>
        <taxon>Niallia</taxon>
    </lineage>
</organism>
<proteinExistence type="predicted"/>
<reference evidence="2 3" key="1">
    <citation type="submission" date="2020-04" db="EMBL/GenBank/DDBJ databases">
        <title>Bacillus sp. UniB3 isolated from commercial digestive syrup.</title>
        <authorList>
            <person name="Thorat V."/>
            <person name="Kirdat K."/>
            <person name="Tiwarekar B."/>
            <person name="Yadav A."/>
        </authorList>
    </citation>
    <scope>NUCLEOTIDE SEQUENCE [LARGE SCALE GENOMIC DNA]</scope>
    <source>
        <strain evidence="2 3">UniB3</strain>
    </source>
</reference>
<feature type="compositionally biased region" description="Low complexity" evidence="1">
    <location>
        <begin position="64"/>
        <end position="77"/>
    </location>
</feature>
<comment type="caution">
    <text evidence="2">The sequence shown here is derived from an EMBL/GenBank/DDBJ whole genome shotgun (WGS) entry which is preliminary data.</text>
</comment>
<accession>A0A7Y0PM52</accession>
<evidence type="ECO:0000313" key="3">
    <source>
        <dbReference type="Proteomes" id="UP000588491"/>
    </source>
</evidence>
<feature type="compositionally biased region" description="Low complexity" evidence="1">
    <location>
        <begin position="28"/>
        <end position="40"/>
    </location>
</feature>
<keyword evidence="3" id="KW-1185">Reference proteome</keyword>
<sequence>MKFDLLANLGRYQPKQAASQPTERDISQSRQQISQTSEISAKADSKSANRTRYQPKQTANQPNQKTQQQTSAFYQQQRIKKPTDRSFAL</sequence>
<gene>
    <name evidence="2" type="ORF">HHU08_10375</name>
</gene>
<evidence type="ECO:0000256" key="1">
    <source>
        <dbReference type="SAM" id="MobiDB-lite"/>
    </source>
</evidence>
<dbReference type="AlphaFoldDB" id="A0A7Y0PM52"/>
<feature type="region of interest" description="Disordered" evidence="1">
    <location>
        <begin position="1"/>
        <end position="89"/>
    </location>
</feature>
<evidence type="ECO:0000313" key="2">
    <source>
        <dbReference type="EMBL" id="NMO77405.1"/>
    </source>
</evidence>
<feature type="compositionally biased region" description="Polar residues" evidence="1">
    <location>
        <begin position="48"/>
        <end position="63"/>
    </location>
</feature>
<protein>
    <submittedName>
        <fullName evidence="2">Uncharacterized protein</fullName>
    </submittedName>
</protein>
<dbReference type="RefSeq" id="WP_169188389.1">
    <property type="nucleotide sequence ID" value="NZ_JABBPK010000001.1"/>
</dbReference>